<dbReference type="InParanoid" id="A0A6I9RRC0"/>
<evidence type="ECO:0000313" key="3">
    <source>
        <dbReference type="RefSeq" id="XP_010931183.1"/>
    </source>
</evidence>
<organism evidence="2 3">
    <name type="scientific">Elaeis guineensis var. tenera</name>
    <name type="common">Oil palm</name>
    <dbReference type="NCBI Taxonomy" id="51953"/>
    <lineage>
        <taxon>Eukaryota</taxon>
        <taxon>Viridiplantae</taxon>
        <taxon>Streptophyta</taxon>
        <taxon>Embryophyta</taxon>
        <taxon>Tracheophyta</taxon>
        <taxon>Spermatophyta</taxon>
        <taxon>Magnoliopsida</taxon>
        <taxon>Liliopsida</taxon>
        <taxon>Arecaceae</taxon>
        <taxon>Arecoideae</taxon>
        <taxon>Cocoseae</taxon>
        <taxon>Elaeidinae</taxon>
        <taxon>Elaeis</taxon>
    </lineage>
</organism>
<gene>
    <name evidence="3" type="primary">LOC105052164</name>
</gene>
<feature type="region of interest" description="Disordered" evidence="1">
    <location>
        <begin position="109"/>
        <end position="161"/>
    </location>
</feature>
<keyword evidence="2" id="KW-1185">Reference proteome</keyword>
<accession>A0A6I9RRC0</accession>
<feature type="region of interest" description="Disordered" evidence="1">
    <location>
        <begin position="34"/>
        <end position="74"/>
    </location>
</feature>
<evidence type="ECO:0000313" key="2">
    <source>
        <dbReference type="Proteomes" id="UP000504607"/>
    </source>
</evidence>
<reference evidence="3" key="1">
    <citation type="submission" date="2025-08" db="UniProtKB">
        <authorList>
            <consortium name="RefSeq"/>
        </authorList>
    </citation>
    <scope>IDENTIFICATION</scope>
</reference>
<evidence type="ECO:0000256" key="1">
    <source>
        <dbReference type="SAM" id="MobiDB-lite"/>
    </source>
</evidence>
<feature type="compositionally biased region" description="Polar residues" evidence="1">
    <location>
        <begin position="34"/>
        <end position="43"/>
    </location>
</feature>
<protein>
    <submittedName>
        <fullName evidence="3">Uncharacterized protein LOC105052164</fullName>
    </submittedName>
</protein>
<sequence>MQTEARMRAGDRGVFGHCAAVEGGILRYSSAHPYQQNGQQRATTPAADRDGGAPVGGRRCRRGQQDQHGSTSLPHYSISVWSQHGLLLDGLEGHDNLIPPEKLIKAHVRRQIQEADSPESSSSNDKMVQPAGPGYQLGASTDSHHTIDLQTWNNQHPKPPS</sequence>
<feature type="compositionally biased region" description="Polar residues" evidence="1">
    <location>
        <begin position="148"/>
        <end position="161"/>
    </location>
</feature>
<dbReference type="RefSeq" id="XP_010931183.1">
    <property type="nucleotide sequence ID" value="XM_010932881.3"/>
</dbReference>
<proteinExistence type="predicted"/>
<name>A0A6I9RRC0_ELAGV</name>
<dbReference type="AlphaFoldDB" id="A0A6I9RRC0"/>
<dbReference type="Proteomes" id="UP000504607">
    <property type="component" value="Chromosome 10"/>
</dbReference>
<dbReference type="OrthoDB" id="786865at2759"/>